<keyword evidence="2" id="KW-1133">Transmembrane helix</keyword>
<keyword evidence="3" id="KW-0732">Signal</keyword>
<feature type="signal peptide" evidence="3">
    <location>
        <begin position="1"/>
        <end position="23"/>
    </location>
</feature>
<feature type="transmembrane region" description="Helical" evidence="2">
    <location>
        <begin position="267"/>
        <end position="286"/>
    </location>
</feature>
<organism evidence="4 5">
    <name type="scientific">Candidatus Roizmanbacteria bacterium CG11_big_fil_rev_8_21_14_0_20_36_8</name>
    <dbReference type="NCBI Taxonomy" id="1974856"/>
    <lineage>
        <taxon>Bacteria</taxon>
        <taxon>Candidatus Roizmaniibacteriota</taxon>
    </lineage>
</organism>
<dbReference type="AlphaFoldDB" id="A0A2M6IUC4"/>
<protein>
    <submittedName>
        <fullName evidence="4">Uncharacterized protein</fullName>
    </submittedName>
</protein>
<feature type="chain" id="PRO_5016398903" evidence="3">
    <location>
        <begin position="24"/>
        <end position="292"/>
    </location>
</feature>
<evidence type="ECO:0000313" key="4">
    <source>
        <dbReference type="EMBL" id="PIQ73513.1"/>
    </source>
</evidence>
<dbReference type="Proteomes" id="UP000231056">
    <property type="component" value="Unassembled WGS sequence"/>
</dbReference>
<evidence type="ECO:0000256" key="1">
    <source>
        <dbReference type="SAM" id="MobiDB-lite"/>
    </source>
</evidence>
<feature type="region of interest" description="Disordered" evidence="1">
    <location>
        <begin position="170"/>
        <end position="193"/>
    </location>
</feature>
<keyword evidence="2" id="KW-0472">Membrane</keyword>
<dbReference type="EMBL" id="PCVM01000051">
    <property type="protein sequence ID" value="PIQ73513.1"/>
    <property type="molecule type" value="Genomic_DNA"/>
</dbReference>
<evidence type="ECO:0000256" key="2">
    <source>
        <dbReference type="SAM" id="Phobius"/>
    </source>
</evidence>
<accession>A0A2M6IUC4</accession>
<name>A0A2M6IUC4_9BACT</name>
<comment type="caution">
    <text evidence="4">The sequence shown here is derived from an EMBL/GenBank/DDBJ whole genome shotgun (WGS) entry which is preliminary data.</text>
</comment>
<reference evidence="4 5" key="1">
    <citation type="submission" date="2017-09" db="EMBL/GenBank/DDBJ databases">
        <title>Depth-based differentiation of microbial function through sediment-hosted aquifers and enrichment of novel symbionts in the deep terrestrial subsurface.</title>
        <authorList>
            <person name="Probst A.J."/>
            <person name="Ladd B."/>
            <person name="Jarett J.K."/>
            <person name="Geller-Mcgrath D.E."/>
            <person name="Sieber C.M."/>
            <person name="Emerson J.B."/>
            <person name="Anantharaman K."/>
            <person name="Thomas B.C."/>
            <person name="Malmstrom R."/>
            <person name="Stieglmeier M."/>
            <person name="Klingl A."/>
            <person name="Woyke T."/>
            <person name="Ryan C.M."/>
            <person name="Banfield J.F."/>
        </authorList>
    </citation>
    <scope>NUCLEOTIDE SEQUENCE [LARGE SCALE GENOMIC DNA]</scope>
    <source>
        <strain evidence="4">CG11_big_fil_rev_8_21_14_0_20_36_8</strain>
    </source>
</reference>
<feature type="compositionally biased region" description="Low complexity" evidence="1">
    <location>
        <begin position="176"/>
        <end position="189"/>
    </location>
</feature>
<evidence type="ECO:0000313" key="5">
    <source>
        <dbReference type="Proteomes" id="UP000231056"/>
    </source>
</evidence>
<evidence type="ECO:0000256" key="3">
    <source>
        <dbReference type="SAM" id="SignalP"/>
    </source>
</evidence>
<keyword evidence="2" id="KW-0812">Transmembrane</keyword>
<gene>
    <name evidence="4" type="ORF">COV58_02095</name>
</gene>
<sequence>MKKITSLLLFVIIIIIFAGSVNASEFDVKCDERKCTPSNAGKFFDKEVLWYPTYSEMNRVTITNKGDVDQFIGHRAFNIAPSSNQVEISEVLDLVIIRESVSKVVWKSTLKDFYKTDEAVLGVLGPGKTDSFTYTITMNKDAGNQYQGKSTQFDLMFGFFMPTVTPTPTLTPTPSPISTITPTPGPTTLNSRDLETSDKTVGEVQGVSDTRKMGGLIETLKFNSIEIYEKFIAMTRLPTPIRISGGIQNDNIDAVSQYTYSDRGNNYFLPILLGVFIAPWIFFGYIKFRLKK</sequence>
<proteinExistence type="predicted"/>